<protein>
    <recommendedName>
        <fullName evidence="11">Oleosin</fullName>
    </recommendedName>
</protein>
<dbReference type="Pfam" id="PF01277">
    <property type="entry name" value="Oleosin"/>
    <property type="match status" value="1"/>
</dbReference>
<keyword evidence="5 8" id="KW-0812">Transmembrane</keyword>
<evidence type="ECO:0000313" key="9">
    <source>
        <dbReference type="EMBL" id="ONK69313.1"/>
    </source>
</evidence>
<feature type="transmembrane region" description="Helical" evidence="8">
    <location>
        <begin position="23"/>
        <end position="48"/>
    </location>
</feature>
<comment type="similarity">
    <text evidence="3">Belongs to the oleosin family.</text>
</comment>
<evidence type="ECO:0000313" key="10">
    <source>
        <dbReference type="Proteomes" id="UP000243459"/>
    </source>
</evidence>
<proteinExistence type="inferred from homology"/>
<dbReference type="Gramene" id="ONK69313">
    <property type="protein sequence ID" value="ONK69313"/>
    <property type="gene ID" value="A4U43_C05F21540"/>
</dbReference>
<dbReference type="AlphaFoldDB" id="A0A5P1EUR1"/>
<organism evidence="9 10">
    <name type="scientific">Asparagus officinalis</name>
    <name type="common">Garden asparagus</name>
    <dbReference type="NCBI Taxonomy" id="4686"/>
    <lineage>
        <taxon>Eukaryota</taxon>
        <taxon>Viridiplantae</taxon>
        <taxon>Streptophyta</taxon>
        <taxon>Embryophyta</taxon>
        <taxon>Tracheophyta</taxon>
        <taxon>Spermatophyta</taxon>
        <taxon>Magnoliopsida</taxon>
        <taxon>Liliopsida</taxon>
        <taxon>Asparagales</taxon>
        <taxon>Asparagaceae</taxon>
        <taxon>Asparagoideae</taxon>
        <taxon>Asparagus</taxon>
    </lineage>
</organism>
<evidence type="ECO:0000256" key="8">
    <source>
        <dbReference type="SAM" id="Phobius"/>
    </source>
</evidence>
<accession>A0A5P1EUR1</accession>
<keyword evidence="10" id="KW-1185">Reference proteome</keyword>
<keyword evidence="4" id="KW-0551">Lipid droplet</keyword>
<dbReference type="GO" id="GO:0012511">
    <property type="term" value="C:monolayer-surrounded lipid storage body"/>
    <property type="evidence" value="ECO:0007669"/>
    <property type="project" value="InterPro"/>
</dbReference>
<dbReference type="GO" id="GO:0016020">
    <property type="term" value="C:membrane"/>
    <property type="evidence" value="ECO:0007669"/>
    <property type="project" value="UniProtKB-SubCell"/>
</dbReference>
<gene>
    <name evidence="9" type="ORF">A4U43_C05F21540</name>
</gene>
<evidence type="ECO:0008006" key="11">
    <source>
        <dbReference type="Google" id="ProtNLM"/>
    </source>
</evidence>
<dbReference type="GO" id="GO:0019915">
    <property type="term" value="P:lipid storage"/>
    <property type="evidence" value="ECO:0007669"/>
    <property type="project" value="TreeGrafter"/>
</dbReference>
<dbReference type="OrthoDB" id="1428009at2759"/>
<dbReference type="InterPro" id="IPR000136">
    <property type="entry name" value="Oleosin"/>
</dbReference>
<dbReference type="GO" id="GO:0048608">
    <property type="term" value="P:reproductive structure development"/>
    <property type="evidence" value="ECO:0007669"/>
    <property type="project" value="UniProtKB-ARBA"/>
</dbReference>
<evidence type="ECO:0000256" key="5">
    <source>
        <dbReference type="ARBA" id="ARBA00022692"/>
    </source>
</evidence>
<keyword evidence="6 8" id="KW-1133">Transmembrane helix</keyword>
<dbReference type="Proteomes" id="UP000243459">
    <property type="component" value="Chromosome 5"/>
</dbReference>
<dbReference type="OMA" id="RISWPER"/>
<evidence type="ECO:0000256" key="1">
    <source>
        <dbReference type="ARBA" id="ARBA00004141"/>
    </source>
</evidence>
<sequence length="130" mass="13569">MAEITGTTVLYATVASVIVGGPLLGMMGFVLLATTTLLLIAAPLMLLFSPIIVPAAFLLAASMVSFGVAVIMGFAGLSTLTWAFRSVGILPGGIGWVSREKVEGGGMDFGEYLKKKGGAYEPRISWPERS</sequence>
<comment type="subcellular location">
    <subcellularLocation>
        <location evidence="2">Lipid droplet</location>
    </subcellularLocation>
    <subcellularLocation>
        <location evidence="1">Membrane</location>
        <topology evidence="1">Multi-pass membrane protein</topology>
    </subcellularLocation>
</comment>
<dbReference type="PANTHER" id="PTHR33203:SF37">
    <property type="entry name" value="GLYCINE-RICH PROTEIN _ OLEOSIN"/>
    <property type="match status" value="1"/>
</dbReference>
<keyword evidence="7 8" id="KW-0472">Membrane</keyword>
<name>A0A5P1EUR1_ASPOF</name>
<reference evidence="10" key="1">
    <citation type="journal article" date="2017" name="Nat. Commun.">
        <title>The asparagus genome sheds light on the origin and evolution of a young Y chromosome.</title>
        <authorList>
            <person name="Harkess A."/>
            <person name="Zhou J."/>
            <person name="Xu C."/>
            <person name="Bowers J.E."/>
            <person name="Van der Hulst R."/>
            <person name="Ayyampalayam S."/>
            <person name="Mercati F."/>
            <person name="Riccardi P."/>
            <person name="McKain M.R."/>
            <person name="Kakrana A."/>
            <person name="Tang H."/>
            <person name="Ray J."/>
            <person name="Groenendijk J."/>
            <person name="Arikit S."/>
            <person name="Mathioni S.M."/>
            <person name="Nakano M."/>
            <person name="Shan H."/>
            <person name="Telgmann-Rauber A."/>
            <person name="Kanno A."/>
            <person name="Yue Z."/>
            <person name="Chen H."/>
            <person name="Li W."/>
            <person name="Chen Y."/>
            <person name="Xu X."/>
            <person name="Zhang Y."/>
            <person name="Luo S."/>
            <person name="Chen H."/>
            <person name="Gao J."/>
            <person name="Mao Z."/>
            <person name="Pires J.C."/>
            <person name="Luo M."/>
            <person name="Kudrna D."/>
            <person name="Wing R.A."/>
            <person name="Meyers B.C."/>
            <person name="Yi K."/>
            <person name="Kong H."/>
            <person name="Lavrijsen P."/>
            <person name="Sunseri F."/>
            <person name="Falavigna A."/>
            <person name="Ye Y."/>
            <person name="Leebens-Mack J.H."/>
            <person name="Chen G."/>
        </authorList>
    </citation>
    <scope>NUCLEOTIDE SEQUENCE [LARGE SCALE GENOMIC DNA]</scope>
    <source>
        <strain evidence="10">cv. DH0086</strain>
    </source>
</reference>
<feature type="transmembrane region" description="Helical" evidence="8">
    <location>
        <begin position="55"/>
        <end position="77"/>
    </location>
</feature>
<dbReference type="GO" id="GO:0009791">
    <property type="term" value="P:post-embryonic development"/>
    <property type="evidence" value="ECO:0007669"/>
    <property type="project" value="UniProtKB-ARBA"/>
</dbReference>
<evidence type="ECO:0000256" key="6">
    <source>
        <dbReference type="ARBA" id="ARBA00022989"/>
    </source>
</evidence>
<evidence type="ECO:0000256" key="7">
    <source>
        <dbReference type="ARBA" id="ARBA00023136"/>
    </source>
</evidence>
<dbReference type="EMBL" id="CM007385">
    <property type="protein sequence ID" value="ONK69313.1"/>
    <property type="molecule type" value="Genomic_DNA"/>
</dbReference>
<evidence type="ECO:0000256" key="3">
    <source>
        <dbReference type="ARBA" id="ARBA00010858"/>
    </source>
</evidence>
<evidence type="ECO:0000256" key="2">
    <source>
        <dbReference type="ARBA" id="ARBA00004502"/>
    </source>
</evidence>
<dbReference type="PANTHER" id="PTHR33203">
    <property type="entry name" value="OLEOSIN"/>
    <property type="match status" value="1"/>
</dbReference>
<evidence type="ECO:0000256" key="4">
    <source>
        <dbReference type="ARBA" id="ARBA00022677"/>
    </source>
</evidence>